<reference evidence="2 3" key="1">
    <citation type="journal article" date="2018" name="Front. Plant Sci.">
        <title>Red Clover (Trifolium pratense) and Zigzag Clover (T. medium) - A Picture of Genomic Similarities and Differences.</title>
        <authorList>
            <person name="Dluhosova J."/>
            <person name="Istvanek J."/>
            <person name="Nedelnik J."/>
            <person name="Repkova J."/>
        </authorList>
    </citation>
    <scope>NUCLEOTIDE SEQUENCE [LARGE SCALE GENOMIC DNA]</scope>
    <source>
        <strain evidence="3">cv. 10/8</strain>
        <tissue evidence="2">Leaf</tissue>
    </source>
</reference>
<evidence type="ECO:0000259" key="1">
    <source>
        <dbReference type="Pfam" id="PF23209"/>
    </source>
</evidence>
<protein>
    <recommendedName>
        <fullName evidence="1">Increased DNA methylation 1 C-terminal domain-containing protein</fullName>
    </recommendedName>
</protein>
<name>A0A392N3L3_9FABA</name>
<dbReference type="SUPFAM" id="SSF55729">
    <property type="entry name" value="Acyl-CoA N-acyltransferases (Nat)"/>
    <property type="match status" value="1"/>
</dbReference>
<feature type="domain" description="Increased DNA methylation 1 C-terminal" evidence="1">
    <location>
        <begin position="37"/>
        <end position="100"/>
    </location>
</feature>
<proteinExistence type="predicted"/>
<organism evidence="2 3">
    <name type="scientific">Trifolium medium</name>
    <dbReference type="NCBI Taxonomy" id="97028"/>
    <lineage>
        <taxon>Eukaryota</taxon>
        <taxon>Viridiplantae</taxon>
        <taxon>Streptophyta</taxon>
        <taxon>Embryophyta</taxon>
        <taxon>Tracheophyta</taxon>
        <taxon>Spermatophyta</taxon>
        <taxon>Magnoliopsida</taxon>
        <taxon>eudicotyledons</taxon>
        <taxon>Gunneridae</taxon>
        <taxon>Pentapetalae</taxon>
        <taxon>rosids</taxon>
        <taxon>fabids</taxon>
        <taxon>Fabales</taxon>
        <taxon>Fabaceae</taxon>
        <taxon>Papilionoideae</taxon>
        <taxon>50 kb inversion clade</taxon>
        <taxon>NPAAA clade</taxon>
        <taxon>Hologalegina</taxon>
        <taxon>IRL clade</taxon>
        <taxon>Trifolieae</taxon>
        <taxon>Trifolium</taxon>
    </lineage>
</organism>
<accession>A0A392N3L3</accession>
<comment type="caution">
    <text evidence="2">The sequence shown here is derived from an EMBL/GenBank/DDBJ whole genome shotgun (WGS) entry which is preliminary data.</text>
</comment>
<dbReference type="EMBL" id="LXQA010026657">
    <property type="protein sequence ID" value="MCH94162.1"/>
    <property type="molecule type" value="Genomic_DNA"/>
</dbReference>
<dbReference type="Proteomes" id="UP000265520">
    <property type="component" value="Unassembled WGS sequence"/>
</dbReference>
<sequence length="120" mass="13439">MQHIPNLRDERLSKLNQACEVLKDAFPFMADVTRRVVFGESNLGGFFTMIVQKNGEVASCVSFRLHSRGNQMLAEIPFIGTHTRFRCEGLCRKLMTDLERKPNCAWRGGCIVAFASSVGA</sequence>
<evidence type="ECO:0000313" key="2">
    <source>
        <dbReference type="EMBL" id="MCH94162.1"/>
    </source>
</evidence>
<dbReference type="InterPro" id="IPR056511">
    <property type="entry name" value="IDM1_C"/>
</dbReference>
<keyword evidence="3" id="KW-1185">Reference proteome</keyword>
<dbReference type="Pfam" id="PF23209">
    <property type="entry name" value="IDM1_C"/>
    <property type="match status" value="1"/>
</dbReference>
<dbReference type="InterPro" id="IPR016181">
    <property type="entry name" value="Acyl_CoA_acyltransferase"/>
</dbReference>
<dbReference type="AlphaFoldDB" id="A0A392N3L3"/>
<evidence type="ECO:0000313" key="3">
    <source>
        <dbReference type="Proteomes" id="UP000265520"/>
    </source>
</evidence>